<feature type="transmembrane region" description="Helical" evidence="6">
    <location>
        <begin position="250"/>
        <end position="271"/>
    </location>
</feature>
<evidence type="ECO:0000313" key="7">
    <source>
        <dbReference type="EMBL" id="MCX2935904.1"/>
    </source>
</evidence>
<evidence type="ECO:0000256" key="4">
    <source>
        <dbReference type="ARBA" id="ARBA00022989"/>
    </source>
</evidence>
<protein>
    <submittedName>
        <fullName evidence="7">YihY/virulence factor BrkB family protein</fullName>
    </submittedName>
</protein>
<keyword evidence="5 6" id="KW-0472">Membrane</keyword>
<proteinExistence type="predicted"/>
<evidence type="ECO:0000313" key="8">
    <source>
        <dbReference type="Proteomes" id="UP001300745"/>
    </source>
</evidence>
<reference evidence="7 8" key="1">
    <citation type="submission" date="2022-11" db="EMBL/GenBank/DDBJ databases">
        <title>Mycobacterium sp. nov.</title>
        <authorList>
            <person name="Papic B."/>
            <person name="Spicic S."/>
            <person name="Duvnjak S."/>
        </authorList>
    </citation>
    <scope>NUCLEOTIDE SEQUENCE [LARGE SCALE GENOMIC DNA]</scope>
    <source>
        <strain evidence="7 8">CVI_P4</strain>
    </source>
</reference>
<dbReference type="EMBL" id="JAPJDO010000003">
    <property type="protein sequence ID" value="MCX2935904.1"/>
    <property type="molecule type" value="Genomic_DNA"/>
</dbReference>
<sequence length="348" mass="38161">MARLSQKSTVWSSLSERASSVSSAAQRRGAALLDRAPAPVQKTWRLLEGTVRESIEDRVPGLAAEAALFTLISLPALLLAIVGSLGFIAGVLGPAGNRELRRVLDLPESFLSERTFATYQHVVDTVLAQQRGDVVSLGILLSVWGGSRAVNRYLETITLAYDLAPRPAWKRRLLALGLTIGAMFGVVAILPPLVLGPRLVLWAAPASLADPTLHILHLLFWPVVVLLVLAAVATLYHVGVPWHTPWRRDLPGAALAMVLWLLASAGLRAYITFTVQKGAVYGQLAVPIAVVLWTYITALAVLLGAEFNSEIERLWPHEEYPWRLPRLTRGRNNPRLRSVQDGDERSRR</sequence>
<feature type="transmembrane region" description="Helical" evidence="6">
    <location>
        <begin position="66"/>
        <end position="92"/>
    </location>
</feature>
<comment type="subcellular location">
    <subcellularLocation>
        <location evidence="1">Cell membrane</location>
        <topology evidence="1">Multi-pass membrane protein</topology>
    </subcellularLocation>
</comment>
<organism evidence="7 8">
    <name type="scientific">Mycobacterium pinniadriaticum</name>
    <dbReference type="NCBI Taxonomy" id="2994102"/>
    <lineage>
        <taxon>Bacteria</taxon>
        <taxon>Bacillati</taxon>
        <taxon>Actinomycetota</taxon>
        <taxon>Actinomycetes</taxon>
        <taxon>Mycobacteriales</taxon>
        <taxon>Mycobacteriaceae</taxon>
        <taxon>Mycobacterium</taxon>
    </lineage>
</organism>
<dbReference type="PANTHER" id="PTHR30213">
    <property type="entry name" value="INNER MEMBRANE PROTEIN YHJD"/>
    <property type="match status" value="1"/>
</dbReference>
<feature type="transmembrane region" description="Helical" evidence="6">
    <location>
        <begin position="173"/>
        <end position="195"/>
    </location>
</feature>
<dbReference type="PANTHER" id="PTHR30213:SF0">
    <property type="entry name" value="UPF0761 MEMBRANE PROTEIN YIHY"/>
    <property type="match status" value="1"/>
</dbReference>
<dbReference type="RefSeq" id="WP_265995291.1">
    <property type="nucleotide sequence ID" value="NZ_JAPJDN010000003.1"/>
</dbReference>
<keyword evidence="3 6" id="KW-0812">Transmembrane</keyword>
<evidence type="ECO:0000256" key="3">
    <source>
        <dbReference type="ARBA" id="ARBA00022692"/>
    </source>
</evidence>
<keyword evidence="4 6" id="KW-1133">Transmembrane helix</keyword>
<comment type="caution">
    <text evidence="7">The sequence shown here is derived from an EMBL/GenBank/DDBJ whole genome shotgun (WGS) entry which is preliminary data.</text>
</comment>
<feature type="transmembrane region" description="Helical" evidence="6">
    <location>
        <begin position="283"/>
        <end position="305"/>
    </location>
</feature>
<dbReference type="Proteomes" id="UP001300745">
    <property type="component" value="Unassembled WGS sequence"/>
</dbReference>
<evidence type="ECO:0000256" key="2">
    <source>
        <dbReference type="ARBA" id="ARBA00022475"/>
    </source>
</evidence>
<keyword evidence="8" id="KW-1185">Reference proteome</keyword>
<evidence type="ECO:0000256" key="1">
    <source>
        <dbReference type="ARBA" id="ARBA00004651"/>
    </source>
</evidence>
<keyword evidence="2" id="KW-1003">Cell membrane</keyword>
<evidence type="ECO:0000256" key="6">
    <source>
        <dbReference type="SAM" id="Phobius"/>
    </source>
</evidence>
<dbReference type="PIRSF" id="PIRSF035875">
    <property type="entry name" value="RNase_BN"/>
    <property type="match status" value="1"/>
</dbReference>
<accession>A0ABT3S9S7</accession>
<gene>
    <name evidence="7" type="ORF">ORI27_04285</name>
</gene>
<evidence type="ECO:0000256" key="5">
    <source>
        <dbReference type="ARBA" id="ARBA00023136"/>
    </source>
</evidence>
<dbReference type="Pfam" id="PF03631">
    <property type="entry name" value="Virul_fac_BrkB"/>
    <property type="match status" value="1"/>
</dbReference>
<feature type="transmembrane region" description="Helical" evidence="6">
    <location>
        <begin position="215"/>
        <end position="238"/>
    </location>
</feature>
<dbReference type="InterPro" id="IPR017039">
    <property type="entry name" value="Virul_fac_BrkB"/>
</dbReference>
<name>A0ABT3S9S7_9MYCO</name>